<evidence type="ECO:0000313" key="4">
    <source>
        <dbReference type="Proteomes" id="UP000184386"/>
    </source>
</evidence>
<keyword evidence="2" id="KW-0560">Oxidoreductase</keyword>
<sequence>MKGQLNKQKILVIGGSKYLGLAIAQQASEAGAEVIIGARNLEQASQAAAQLPKASAIHIDIAEESTIAAAASQLGHIDHVVITASAHHNVPVKALEHDKIVAAFEAKVIGPMLLAKHFAPILSPGGSILLFSGVAAWKPSPGYAVMGVTNGAVSFLVSHLAKELAPIRVNAISPGITDSGTWNTLGEQNKKELLEGAASSSLVGRSGTADDIADTAIWLLGAGNVSGETIHVEGGARHV</sequence>
<evidence type="ECO:0000313" key="3">
    <source>
        <dbReference type="EMBL" id="SHK15669.1"/>
    </source>
</evidence>
<gene>
    <name evidence="3" type="ORF">SAMN02745136_01879</name>
</gene>
<comment type="similarity">
    <text evidence="1">Belongs to the short-chain dehydrogenases/reductases (SDR) family.</text>
</comment>
<name>A0A1M6Q5V9_9FIRM</name>
<dbReference type="AlphaFoldDB" id="A0A1M6Q5V9"/>
<dbReference type="PANTHER" id="PTHR43477">
    <property type="entry name" value="DIHYDROANTICAPSIN 7-DEHYDROGENASE"/>
    <property type="match status" value="1"/>
</dbReference>
<dbReference type="CDD" id="cd05233">
    <property type="entry name" value="SDR_c"/>
    <property type="match status" value="1"/>
</dbReference>
<dbReference type="PANTHER" id="PTHR43477:SF1">
    <property type="entry name" value="DIHYDROANTICAPSIN 7-DEHYDROGENASE"/>
    <property type="match status" value="1"/>
</dbReference>
<keyword evidence="4" id="KW-1185">Reference proteome</keyword>
<dbReference type="OrthoDB" id="9806974at2"/>
<proteinExistence type="inferred from homology"/>
<dbReference type="InterPro" id="IPR051122">
    <property type="entry name" value="SDR_DHRS6-like"/>
</dbReference>
<dbReference type="Gene3D" id="3.40.50.720">
    <property type="entry name" value="NAD(P)-binding Rossmann-like Domain"/>
    <property type="match status" value="1"/>
</dbReference>
<accession>A0A1M6Q5V9</accession>
<dbReference type="Pfam" id="PF13561">
    <property type="entry name" value="adh_short_C2"/>
    <property type="match status" value="1"/>
</dbReference>
<organism evidence="3 4">
    <name type="scientific">Anaerocolumna jejuensis DSM 15929</name>
    <dbReference type="NCBI Taxonomy" id="1121322"/>
    <lineage>
        <taxon>Bacteria</taxon>
        <taxon>Bacillati</taxon>
        <taxon>Bacillota</taxon>
        <taxon>Clostridia</taxon>
        <taxon>Lachnospirales</taxon>
        <taxon>Lachnospiraceae</taxon>
        <taxon>Anaerocolumna</taxon>
    </lineage>
</organism>
<evidence type="ECO:0000256" key="2">
    <source>
        <dbReference type="ARBA" id="ARBA00023002"/>
    </source>
</evidence>
<dbReference type="Proteomes" id="UP000184386">
    <property type="component" value="Unassembled WGS sequence"/>
</dbReference>
<protein>
    <submittedName>
        <fullName evidence="3">NAD(P)-dependent dehydrogenase, short-chain alcohol dehydrogenase family</fullName>
    </submittedName>
</protein>
<dbReference type="InterPro" id="IPR036291">
    <property type="entry name" value="NAD(P)-bd_dom_sf"/>
</dbReference>
<dbReference type="EMBL" id="FRAC01000009">
    <property type="protein sequence ID" value="SHK15669.1"/>
    <property type="molecule type" value="Genomic_DNA"/>
</dbReference>
<dbReference type="GO" id="GO:0016491">
    <property type="term" value="F:oxidoreductase activity"/>
    <property type="evidence" value="ECO:0007669"/>
    <property type="project" value="UniProtKB-KW"/>
</dbReference>
<evidence type="ECO:0000256" key="1">
    <source>
        <dbReference type="ARBA" id="ARBA00006484"/>
    </source>
</evidence>
<dbReference type="PRINTS" id="PR00081">
    <property type="entry name" value="GDHRDH"/>
</dbReference>
<dbReference type="STRING" id="1121322.SAMN02745136_01879"/>
<dbReference type="SUPFAM" id="SSF51735">
    <property type="entry name" value="NAD(P)-binding Rossmann-fold domains"/>
    <property type="match status" value="1"/>
</dbReference>
<dbReference type="InterPro" id="IPR002347">
    <property type="entry name" value="SDR_fam"/>
</dbReference>
<dbReference type="RefSeq" id="WP_073275091.1">
    <property type="nucleotide sequence ID" value="NZ_FRAC01000009.1"/>
</dbReference>
<reference evidence="3 4" key="1">
    <citation type="submission" date="2016-11" db="EMBL/GenBank/DDBJ databases">
        <authorList>
            <person name="Jaros S."/>
            <person name="Januszkiewicz K."/>
            <person name="Wedrychowicz H."/>
        </authorList>
    </citation>
    <scope>NUCLEOTIDE SEQUENCE [LARGE SCALE GENOMIC DNA]</scope>
    <source>
        <strain evidence="3 4">DSM 15929</strain>
    </source>
</reference>